<organism evidence="1 2">
    <name type="scientific">Panagrolaimus sp. PS1159</name>
    <dbReference type="NCBI Taxonomy" id="55785"/>
    <lineage>
        <taxon>Eukaryota</taxon>
        <taxon>Metazoa</taxon>
        <taxon>Ecdysozoa</taxon>
        <taxon>Nematoda</taxon>
        <taxon>Chromadorea</taxon>
        <taxon>Rhabditida</taxon>
        <taxon>Tylenchina</taxon>
        <taxon>Panagrolaimomorpha</taxon>
        <taxon>Panagrolaimoidea</taxon>
        <taxon>Panagrolaimidae</taxon>
        <taxon>Panagrolaimus</taxon>
    </lineage>
</organism>
<dbReference type="WBParaSite" id="PS1159_v2.g19479.t1">
    <property type="protein sequence ID" value="PS1159_v2.g19479.t1"/>
    <property type="gene ID" value="PS1159_v2.g19479"/>
</dbReference>
<proteinExistence type="predicted"/>
<sequence>MAGFKMLSILCAFLLFQSTFAFFGKDTTKVKIGCHNFMGTVKCKDGSKILPSAKVELYENDIFGDDLLVEHKLERSLPFKDSATFSWRGCYNDGNILFLGPKFANMELYYMFKDVCYKDDSYAAKDVLQDKNTYILHDEEAYLV</sequence>
<dbReference type="Proteomes" id="UP000887580">
    <property type="component" value="Unplaced"/>
</dbReference>
<evidence type="ECO:0000313" key="1">
    <source>
        <dbReference type="Proteomes" id="UP000887580"/>
    </source>
</evidence>
<reference evidence="2" key="1">
    <citation type="submission" date="2022-11" db="UniProtKB">
        <authorList>
            <consortium name="WormBaseParasite"/>
        </authorList>
    </citation>
    <scope>IDENTIFICATION</scope>
</reference>
<protein>
    <submittedName>
        <fullName evidence="2">Uncharacterized protein</fullName>
    </submittedName>
</protein>
<accession>A0AC35FPD2</accession>
<name>A0AC35FPD2_9BILA</name>
<evidence type="ECO:0000313" key="2">
    <source>
        <dbReference type="WBParaSite" id="PS1159_v2.g19479.t1"/>
    </source>
</evidence>